<dbReference type="PANTHER" id="PTHR38797">
    <property type="entry name" value="NUCLEAR PORE COMPLEX PROTEIN NUP85-RELATED"/>
    <property type="match status" value="1"/>
</dbReference>
<dbReference type="InterPro" id="IPR022085">
    <property type="entry name" value="OpdG"/>
</dbReference>
<dbReference type="Gene3D" id="3.80.10.10">
    <property type="entry name" value="Ribonuclease Inhibitor"/>
    <property type="match status" value="1"/>
</dbReference>
<gene>
    <name evidence="2" type="ORF">RSOLAG1IB_06759</name>
</gene>
<dbReference type="PANTHER" id="PTHR38797:SF4">
    <property type="entry name" value="NUCLEAR PORE COMPLEX PROTEIN NUP85"/>
    <property type="match status" value="1"/>
</dbReference>
<evidence type="ECO:0000313" key="2">
    <source>
        <dbReference type="EMBL" id="CEL54050.1"/>
    </source>
</evidence>
<dbReference type="InterPro" id="IPR053204">
    <property type="entry name" value="Oxopyrrolidines_Biosynth-assoc"/>
</dbReference>
<dbReference type="AlphaFoldDB" id="A0A0B7F932"/>
<proteinExistence type="predicted"/>
<accession>A0A0B7F932</accession>
<dbReference type="Pfam" id="PF12311">
    <property type="entry name" value="DUF3632"/>
    <property type="match status" value="1"/>
</dbReference>
<organism evidence="2 3">
    <name type="scientific">Thanatephorus cucumeris (strain AG1-IB / isolate 7/3/14)</name>
    <name type="common">Lettuce bottom rot fungus</name>
    <name type="synonym">Rhizoctonia solani</name>
    <dbReference type="NCBI Taxonomy" id="1108050"/>
    <lineage>
        <taxon>Eukaryota</taxon>
        <taxon>Fungi</taxon>
        <taxon>Dikarya</taxon>
        <taxon>Basidiomycota</taxon>
        <taxon>Agaricomycotina</taxon>
        <taxon>Agaricomycetes</taxon>
        <taxon>Cantharellales</taxon>
        <taxon>Ceratobasidiaceae</taxon>
        <taxon>Rhizoctonia</taxon>
        <taxon>Rhizoctonia solani AG-1</taxon>
    </lineage>
</organism>
<reference evidence="2 3" key="1">
    <citation type="submission" date="2014-11" db="EMBL/GenBank/DDBJ databases">
        <authorList>
            <person name="Wibberg Daniel"/>
        </authorList>
    </citation>
    <scope>NUCLEOTIDE SEQUENCE [LARGE SCALE GENOMIC DNA]</scope>
    <source>
        <strain evidence="2">Rhizoctonia solani AG1-IB 7/3/14</strain>
    </source>
</reference>
<dbReference type="STRING" id="1108050.A0A0B7F932"/>
<dbReference type="Proteomes" id="UP000059188">
    <property type="component" value="Unassembled WGS sequence"/>
</dbReference>
<dbReference type="InterPro" id="IPR032675">
    <property type="entry name" value="LRR_dom_sf"/>
</dbReference>
<protein>
    <submittedName>
        <fullName evidence="2">Uncharacterized protein</fullName>
    </submittedName>
</protein>
<feature type="region of interest" description="Disordered" evidence="1">
    <location>
        <begin position="53"/>
        <end position="72"/>
    </location>
</feature>
<evidence type="ECO:0000313" key="3">
    <source>
        <dbReference type="Proteomes" id="UP000059188"/>
    </source>
</evidence>
<dbReference type="OrthoDB" id="3188610at2759"/>
<name>A0A0B7F932_THACB</name>
<evidence type="ECO:0000256" key="1">
    <source>
        <dbReference type="SAM" id="MobiDB-lite"/>
    </source>
</evidence>
<dbReference type="EMBL" id="LN679114">
    <property type="protein sequence ID" value="CEL54050.1"/>
    <property type="molecule type" value="Genomic_DNA"/>
</dbReference>
<dbReference type="SUPFAM" id="SSF52047">
    <property type="entry name" value="RNI-like"/>
    <property type="match status" value="1"/>
</dbReference>
<keyword evidence="3" id="KW-1185">Reference proteome</keyword>
<sequence>MPSRHEKIKSDIESILDSLASPASSLSSTDAVQQLSTIGAEYFKICSQTPVEVTKDSDEDAEESNRDNNTPGVADFFSTLWEAIVERVQESPAEGQAHEAYITRLVDFVGKTKDISHPEANEWSIRGEKCSWKDLPLLGQIIRDNYNEPIDTMGLDPSTILSEDSQAAVAGASQLDSKQLHSEGPESDTIRLARSRHQWLSLQSFISRLWRDYGCDSYALYAIWALRSGLEDWPKSPPVYGAKCDTFEESPGYLAFQVEAAAIWLSNAAHLMYKCKDIWGPKGNPDWSKRAGAPGRGGQRWDGVDGVTCPYVWRSVDIESLLQLFPGCNKEVGKVPKLEIATPSPIPPEYFDRFLYYARFVKCIKITPNFTISGSFEEDLSELALLASTKGPLILPFLHTAHLAMLDNPQHFRDEYADYKFWINALIPDSIRYISFQAIWNDDESLLEALISKAPRLTRLELAIPPEERTPSFYKQIFSSDKMRHLQHLRYTGSIVDSDFLSWLGELAQLTTLELFVDPCDTEELPSLPEVTFPSSAFRGLTTLEVYTSDHGDIDDECNLLKQLWAMPLVGCLTSIKIKFSGPVYPGMKQFEQLMALLTVRSPNVSSILLEASGQPNHFPEIAVELLSGASQLPLHTLGVQSPFHIGAEELLFKSLGGAFAKIEDLDVSSTTVEIVDLLSAHRYLTRLRYLNIGLWKTKMDKRRLQSVLLSKNKVAFVCPTQPPCGSSLSISFRERKSIPRVHAYNLDFHDVDILAILLAARWADIRTHGDLLSDRMSALRTRIDVWRGRAVRDWAKVTNSLTRMLNRSSGRQQK</sequence>